<reference evidence="2 3" key="1">
    <citation type="submission" date="2020-08" db="EMBL/GenBank/DDBJ databases">
        <title>Sequencing the genomes of 1000 actinobacteria strains.</title>
        <authorList>
            <person name="Klenk H.-P."/>
        </authorList>
    </citation>
    <scope>NUCLEOTIDE SEQUENCE [LARGE SCALE GENOMIC DNA]</scope>
    <source>
        <strain evidence="2 3">DSM 23889</strain>
    </source>
</reference>
<keyword evidence="3" id="KW-1185">Reference proteome</keyword>
<name>A0A840X678_9MICO</name>
<keyword evidence="1" id="KW-0732">Signal</keyword>
<sequence length="346" mass="38059">MNATAATAATAAAATTVAAPAAPAAALDEALDHVVVVAEVDDPSLVRVVHRATARGDFARLVRGIYIPAGVIVDLKPWERELLRVTAAATRGRVRQPLCGLSAARVWGVPILEDEYSPRVDVLGWHARATRQVSDLRYWATADDRYRVVERRGVTVTDLPRTTVELAVRSSFARAVAAIDWAVRVRRHPGAPATTLEEIRATAAELGVVRGGARLERALVFADGRSESPGESWMRVLIHQLGFEVPDLQHGYRLSDGRLFRSDFRWPSIRLAGEFDGSLKYKAGEVRGGRTPEQVVIEEKDREDAIRATGDGMLRVVTDDLRDPRRLRHKLEAAGVPLRSRRARRG</sequence>
<dbReference type="RefSeq" id="WP_165879043.1">
    <property type="nucleotide sequence ID" value="NZ_BAAANZ010000006.1"/>
</dbReference>
<dbReference type="AlphaFoldDB" id="A0A840X678"/>
<evidence type="ECO:0000256" key="1">
    <source>
        <dbReference type="SAM" id="SignalP"/>
    </source>
</evidence>
<protein>
    <recommendedName>
        <fullName evidence="4">Transcriptional regulator, AbiEi antitoxin, Type IV TA system</fullName>
    </recommendedName>
</protein>
<evidence type="ECO:0008006" key="4">
    <source>
        <dbReference type="Google" id="ProtNLM"/>
    </source>
</evidence>
<feature type="chain" id="PRO_5032390305" description="Transcriptional regulator, AbiEi antitoxin, Type IV TA system" evidence="1">
    <location>
        <begin position="22"/>
        <end position="346"/>
    </location>
</feature>
<comment type="caution">
    <text evidence="2">The sequence shown here is derived from an EMBL/GenBank/DDBJ whole genome shotgun (WGS) entry which is preliminary data.</text>
</comment>
<gene>
    <name evidence="2" type="ORF">BJ959_001227</name>
</gene>
<feature type="signal peptide" evidence="1">
    <location>
        <begin position="1"/>
        <end position="21"/>
    </location>
</feature>
<evidence type="ECO:0000313" key="2">
    <source>
        <dbReference type="EMBL" id="MBB5617731.1"/>
    </source>
</evidence>
<evidence type="ECO:0000313" key="3">
    <source>
        <dbReference type="Proteomes" id="UP000552883"/>
    </source>
</evidence>
<organism evidence="2 3">
    <name type="scientific">Microcella frigidaquae</name>
    <dbReference type="NCBI Taxonomy" id="424758"/>
    <lineage>
        <taxon>Bacteria</taxon>
        <taxon>Bacillati</taxon>
        <taxon>Actinomycetota</taxon>
        <taxon>Actinomycetes</taxon>
        <taxon>Micrococcales</taxon>
        <taxon>Microbacteriaceae</taxon>
        <taxon>Microcella</taxon>
    </lineage>
</organism>
<dbReference type="EMBL" id="JACHBS010000001">
    <property type="protein sequence ID" value="MBB5617731.1"/>
    <property type="molecule type" value="Genomic_DNA"/>
</dbReference>
<dbReference type="Proteomes" id="UP000552883">
    <property type="component" value="Unassembled WGS sequence"/>
</dbReference>
<accession>A0A840X678</accession>
<proteinExistence type="predicted"/>